<feature type="region of interest" description="Disordered" evidence="1">
    <location>
        <begin position="441"/>
        <end position="488"/>
    </location>
</feature>
<name>A0A0F8UPY4_9EURO</name>
<evidence type="ECO:0000256" key="1">
    <source>
        <dbReference type="SAM" id="MobiDB-lite"/>
    </source>
</evidence>
<evidence type="ECO:0000313" key="3">
    <source>
        <dbReference type="Proteomes" id="UP000034291"/>
    </source>
</evidence>
<organism evidence="2 3">
    <name type="scientific">Aspergillus rambellii</name>
    <dbReference type="NCBI Taxonomy" id="308745"/>
    <lineage>
        <taxon>Eukaryota</taxon>
        <taxon>Fungi</taxon>
        <taxon>Dikarya</taxon>
        <taxon>Ascomycota</taxon>
        <taxon>Pezizomycotina</taxon>
        <taxon>Eurotiomycetes</taxon>
        <taxon>Eurotiomycetidae</taxon>
        <taxon>Eurotiales</taxon>
        <taxon>Aspergillaceae</taxon>
        <taxon>Aspergillus</taxon>
        <taxon>Aspergillus subgen. Nidulantes</taxon>
    </lineage>
</organism>
<comment type="caution">
    <text evidence="2">The sequence shown here is derived from an EMBL/GenBank/DDBJ whole genome shotgun (WGS) entry which is preliminary data.</text>
</comment>
<dbReference type="EMBL" id="JZBS01001711">
    <property type="protein sequence ID" value="KKK21639.1"/>
    <property type="molecule type" value="Genomic_DNA"/>
</dbReference>
<evidence type="ECO:0000313" key="2">
    <source>
        <dbReference type="EMBL" id="KKK21639.1"/>
    </source>
</evidence>
<reference evidence="2 3" key="1">
    <citation type="submission" date="2015-02" db="EMBL/GenBank/DDBJ databases">
        <title>Draft Genome Sequences of Two Closely-Related Aflatoxigenic Aspergillus Species Obtained from the Cote d'Ivoire.</title>
        <authorList>
            <person name="Moore G.G."/>
            <person name="Beltz S.B."/>
            <person name="Mack B.M."/>
        </authorList>
    </citation>
    <scope>NUCLEOTIDE SEQUENCE [LARGE SCALE GENOMIC DNA]</scope>
    <source>
        <strain evidence="2 3">SRRC1468</strain>
    </source>
</reference>
<protein>
    <submittedName>
        <fullName evidence="2">Uncharacterized protein</fullName>
    </submittedName>
</protein>
<sequence>MEPKTNSIDAYPAHWKATLLGEEFWKDAEDFNQAVNDQIEEAHDQLLHTRFPFNIGTEQASRAPSSPASTVNPEKMPEKRSRRFSMSDASNLSSFTERNPLQMAPNRILEMTKSPFPFPFPRSRSRSRSRTRSSSIISETPRRSSSLLRSTLNMISGKKKEDPELEAATTTSILIMPLSPDQATLQNPLVEFRGGPTWASIPKDRRTLCLDVFWPDKKEKQEAEKEISMLPVEELAPLSAFRSLRVLKITGMTQTYQRYIWQAAWLNVDLDELELGMALPPRLRRSYVGKWPYMKGGWQLDKAHYGEPVYYGTGSGTLDRKVGIGEYLDKMCMEKAKICALAVGRTRQRLSIRTLTLTGFVVDADPFLHWFDPKRLKCIDFKDNCVDAGFYLCLPMKKVKILFPKQIREAVSTARVVDLFSELKVVELKGGKKVAESPFRGWEGLRGEGSSSIGGSVRGRYEKKKEEEEEEKEKEKEKEIEGGKHNAV</sequence>
<dbReference type="OrthoDB" id="5368934at2759"/>
<feature type="compositionally biased region" description="Low complexity" evidence="1">
    <location>
        <begin position="132"/>
        <end position="150"/>
    </location>
</feature>
<dbReference type="Proteomes" id="UP000034291">
    <property type="component" value="Unassembled WGS sequence"/>
</dbReference>
<accession>A0A0F8UPY4</accession>
<feature type="region of interest" description="Disordered" evidence="1">
    <location>
        <begin position="58"/>
        <end position="90"/>
    </location>
</feature>
<feature type="compositionally biased region" description="Basic and acidic residues" evidence="1">
    <location>
        <begin position="473"/>
        <end position="488"/>
    </location>
</feature>
<feature type="region of interest" description="Disordered" evidence="1">
    <location>
        <begin position="112"/>
        <end position="150"/>
    </location>
</feature>
<gene>
    <name evidence="2" type="ORF">ARAM_005243</name>
</gene>
<feature type="compositionally biased region" description="Polar residues" evidence="1">
    <location>
        <begin position="58"/>
        <end position="72"/>
    </location>
</feature>
<keyword evidence="3" id="KW-1185">Reference proteome</keyword>
<dbReference type="AlphaFoldDB" id="A0A0F8UPY4"/>
<proteinExistence type="predicted"/>